<accession>A0A1X7MPY3</accession>
<dbReference type="GO" id="GO:0003677">
    <property type="term" value="F:DNA binding"/>
    <property type="evidence" value="ECO:0007669"/>
    <property type="project" value="UniProtKB-KW"/>
</dbReference>
<dbReference type="GO" id="GO:0075732">
    <property type="term" value="P:viral penetration into host nucleus"/>
    <property type="evidence" value="ECO:0007669"/>
    <property type="project" value="UniProtKB-KW"/>
</dbReference>
<sequence length="216" mass="24213">MALLVSPSNNTGWGVGAKIMYGGARTLSADHPVRVVSHYRASWGSKKGRVPRSRSRMVITNDPVADVVNAIGPGRRRRGHRRGGRSHRRHRHRRTGMLELAQYPSIRGRVARRGRLPRVVYHPSLRPPRHRRGVPMPITSDPVADVVNAVAASTADRLRRESRRARHSRMRITSDPVADVVDAVARSAARRAARRANARSRRQEARMALQNARRAL</sequence>
<keyword evidence="7" id="KW-0238">DNA-binding</keyword>
<dbReference type="KEGG" id="vg:41902947"/>
<evidence type="ECO:0000256" key="5">
    <source>
        <dbReference type="ARBA" id="ARBA00022844"/>
    </source>
</evidence>
<dbReference type="GeneID" id="41902947"/>
<evidence type="ECO:0000256" key="9">
    <source>
        <dbReference type="SAM" id="MobiDB-lite"/>
    </source>
</evidence>
<evidence type="ECO:0000313" key="10">
    <source>
        <dbReference type="EMBL" id="SMG83445.1"/>
    </source>
</evidence>
<keyword evidence="8" id="KW-1160">Virus entry into host cell</keyword>
<evidence type="ECO:0000256" key="4">
    <source>
        <dbReference type="ARBA" id="ARBA00022562"/>
    </source>
</evidence>
<keyword evidence="11" id="KW-1185">Reference proteome</keyword>
<dbReference type="Pfam" id="PF03228">
    <property type="entry name" value="Adeno_VII"/>
    <property type="match status" value="1"/>
</dbReference>
<comment type="similarity">
    <text evidence="1">Belongs to the adenoviridae histone-like nucleoprotein family.</text>
</comment>
<dbReference type="GO" id="GO:0046718">
    <property type="term" value="P:symbiont entry into host cell"/>
    <property type="evidence" value="ECO:0007669"/>
    <property type="project" value="UniProtKB-KW"/>
</dbReference>
<proteinExistence type="inferred from homology"/>
<dbReference type="RefSeq" id="YP_009704127.1">
    <property type="nucleotide sequence ID" value="NC_044960.1"/>
</dbReference>
<evidence type="ECO:0000256" key="8">
    <source>
        <dbReference type="ARBA" id="ARBA00023296"/>
    </source>
</evidence>
<dbReference type="Proteomes" id="UP000272067">
    <property type="component" value="Segment"/>
</dbReference>
<organism evidence="10 11">
    <name type="scientific">Bottlenose dolphin adenovirus 1</name>
    <dbReference type="NCBI Taxonomy" id="1714377"/>
    <lineage>
        <taxon>Viruses</taxon>
        <taxon>Varidnaviria</taxon>
        <taxon>Bamfordvirae</taxon>
        <taxon>Preplasmiviricota</taxon>
        <taxon>Polisuviricotina</taxon>
        <taxon>Pharingeaviricetes</taxon>
        <taxon>Rowavirales</taxon>
        <taxon>Adenoviridae</taxon>
        <taxon>Mastadenovirus</taxon>
        <taxon>Mastadenovirus delphini</taxon>
        <taxon>Dolphin mastadenovirus B</taxon>
    </lineage>
</organism>
<dbReference type="GO" id="GO:0043657">
    <property type="term" value="C:host cell"/>
    <property type="evidence" value="ECO:0007669"/>
    <property type="project" value="GOC"/>
</dbReference>
<evidence type="ECO:0000256" key="6">
    <source>
        <dbReference type="ARBA" id="ARBA00022921"/>
    </source>
</evidence>
<keyword evidence="3" id="KW-0597">Phosphoprotein</keyword>
<dbReference type="GO" id="GO:0019028">
    <property type="term" value="C:viral capsid"/>
    <property type="evidence" value="ECO:0007669"/>
    <property type="project" value="InterPro"/>
</dbReference>
<feature type="region of interest" description="Disordered" evidence="9">
    <location>
        <begin position="73"/>
        <end position="92"/>
    </location>
</feature>
<evidence type="ECO:0000313" key="11">
    <source>
        <dbReference type="Proteomes" id="UP000272067"/>
    </source>
</evidence>
<dbReference type="EMBL" id="LT841149">
    <property type="protein sequence ID" value="SMG83445.1"/>
    <property type="molecule type" value="Genomic_DNA"/>
</dbReference>
<keyword evidence="4" id="KW-1048">Host nucleus</keyword>
<feature type="region of interest" description="Disordered" evidence="9">
    <location>
        <begin position="194"/>
        <end position="216"/>
    </location>
</feature>
<reference evidence="11" key="1">
    <citation type="submission" date="2017-04" db="EMBL/GenBank/DDBJ databases">
        <authorList>
            <person name="Hayer J."/>
            <person name="Malmberg M."/>
            <person name="Hayer J."/>
        </authorList>
    </citation>
    <scope>NUCLEOTIDE SEQUENCE [LARGE SCALE GENOMIC DNA]</scope>
</reference>
<evidence type="ECO:0000256" key="1">
    <source>
        <dbReference type="ARBA" id="ARBA00005746"/>
    </source>
</evidence>
<evidence type="ECO:0000256" key="2">
    <source>
        <dbReference type="ARBA" id="ARBA00022524"/>
    </source>
</evidence>
<keyword evidence="6" id="KW-0426">Late protein</keyword>
<feature type="compositionally biased region" description="Basic residues" evidence="9">
    <location>
        <begin position="74"/>
        <end position="92"/>
    </location>
</feature>
<keyword evidence="5" id="KW-0946">Virion</keyword>
<evidence type="ECO:0000256" key="3">
    <source>
        <dbReference type="ARBA" id="ARBA00022553"/>
    </source>
</evidence>
<protein>
    <submittedName>
        <fullName evidence="10">PVII</fullName>
    </submittedName>
</protein>
<dbReference type="InterPro" id="IPR004912">
    <property type="entry name" value="Adeno_VII"/>
</dbReference>
<keyword evidence="2" id="KW-1163">Viral penetration into host nucleus</keyword>
<evidence type="ECO:0000256" key="7">
    <source>
        <dbReference type="ARBA" id="ARBA00023125"/>
    </source>
</evidence>
<name>A0A1X7MPY3_9ADEN</name>